<proteinExistence type="predicted"/>
<dbReference type="VEuPathDB" id="ToxoDB:cyc_00286"/>
<dbReference type="InParanoid" id="A0A1D3D0E4"/>
<evidence type="ECO:0000256" key="1">
    <source>
        <dbReference type="SAM" id="MobiDB-lite"/>
    </source>
</evidence>
<feature type="compositionally biased region" description="Polar residues" evidence="1">
    <location>
        <begin position="134"/>
        <end position="144"/>
    </location>
</feature>
<name>A0A1D3D0E4_9EIME</name>
<dbReference type="AlphaFoldDB" id="A0A1D3D0E4"/>
<gene>
    <name evidence="2" type="ORF">cyc_00286</name>
</gene>
<organism evidence="2 3">
    <name type="scientific">Cyclospora cayetanensis</name>
    <dbReference type="NCBI Taxonomy" id="88456"/>
    <lineage>
        <taxon>Eukaryota</taxon>
        <taxon>Sar</taxon>
        <taxon>Alveolata</taxon>
        <taxon>Apicomplexa</taxon>
        <taxon>Conoidasida</taxon>
        <taxon>Coccidia</taxon>
        <taxon>Eucoccidiorida</taxon>
        <taxon>Eimeriorina</taxon>
        <taxon>Eimeriidae</taxon>
        <taxon>Cyclospora</taxon>
    </lineage>
</organism>
<feature type="region of interest" description="Disordered" evidence="1">
    <location>
        <begin position="1"/>
        <end position="23"/>
    </location>
</feature>
<feature type="region of interest" description="Disordered" evidence="1">
    <location>
        <begin position="282"/>
        <end position="301"/>
    </location>
</feature>
<comment type="caution">
    <text evidence="2">The sequence shown here is derived from an EMBL/GenBank/DDBJ whole genome shotgun (WGS) entry which is preliminary data.</text>
</comment>
<keyword evidence="3" id="KW-1185">Reference proteome</keyword>
<reference evidence="2 3" key="1">
    <citation type="journal article" date="2016" name="BMC Genomics">
        <title>Comparative genomics reveals Cyclospora cayetanensis possesses coccidia-like metabolism and invasion components but unique surface antigens.</title>
        <authorList>
            <person name="Liu S."/>
            <person name="Wang L."/>
            <person name="Zheng H."/>
            <person name="Xu Z."/>
            <person name="Roellig D.M."/>
            <person name="Li N."/>
            <person name="Frace M.A."/>
            <person name="Tang K."/>
            <person name="Arrowood M.J."/>
            <person name="Moss D.M."/>
            <person name="Zhang L."/>
            <person name="Feng Y."/>
            <person name="Xiao L."/>
        </authorList>
    </citation>
    <scope>NUCLEOTIDE SEQUENCE [LARGE SCALE GENOMIC DNA]</scope>
    <source>
        <strain evidence="2 3">CHN_HEN01</strain>
    </source>
</reference>
<feature type="compositionally biased region" description="Low complexity" evidence="1">
    <location>
        <begin position="638"/>
        <end position="664"/>
    </location>
</feature>
<accession>A0A1D3D0E4</accession>
<feature type="region of interest" description="Disordered" evidence="1">
    <location>
        <begin position="595"/>
        <end position="614"/>
    </location>
</feature>
<dbReference type="EMBL" id="JROU02001281">
    <property type="protein sequence ID" value="OEH76912.1"/>
    <property type="molecule type" value="Genomic_DNA"/>
</dbReference>
<feature type="compositionally biased region" description="Polar residues" evidence="1">
    <location>
        <begin position="172"/>
        <end position="185"/>
    </location>
</feature>
<sequence length="716" mass="74786">MPGDADHGLAVAADLPRTLPPSAQVTASSFADCQPAPHVTNARALNHDGEPLTPAGLFSPAARSPPAQVPHAEMRRHSGTTVQESGPNPDDSRQFSSPASPPPLGVPLACQSSYVLPPHAEGEQPYRRCRSSGLGHNSPQGSSSVSFLEAFHRRQRQQVSSELKRRDEALHTLNQWRGNTPQGSLRLTARTPAAPPSPPQAASDASTRRQLAGEMVALFSSLKGSAGARSSGSACSDVLLEAARGEGVVPPASAAGCDTESAAAAEAAAEFSAAVERFSSSGNRTASAGWRPPRRVSPSGSPLTVREWAEELMQQAEAACCAAVGAFPEAIHAALVKSLEALSGAFHLHILKTQRRLEVAALLEQRRMRPDLLASRSRLVERAAAAALSGSLEKAVRGPRFSLGPPGAALSVCQARSVSGGSAPGGAACAAEGQHEEEGSLATACAVAADAADLPALCGSSMSKKQGGTGHSAYGEEDTSLLEAETDCEYLLGRQLLPYERMLLKYRVLRKNGYGRGGGEGPSGSSALGDEDLLETRLVEELLLAVEEGTALPGDLSSGPSEESDVWALWGGDTHSDTAKIEHLLGLVGELQKADRQQRKHVSQKILEQADSMPDEERMLRSFFLNAAPPAAPEELLPQRQGAPAKAGGPPAGGPPETARPEAPSGEASAQSVEPAEGPANASSTGESLYKAHYLLGPWNSSRLYSFPPAQQPRQR</sequence>
<dbReference type="VEuPathDB" id="ToxoDB:LOC34617484"/>
<evidence type="ECO:0000313" key="3">
    <source>
        <dbReference type="Proteomes" id="UP000095192"/>
    </source>
</evidence>
<feature type="region of interest" description="Disordered" evidence="1">
    <location>
        <begin position="39"/>
        <end position="144"/>
    </location>
</feature>
<feature type="region of interest" description="Disordered" evidence="1">
    <location>
        <begin position="172"/>
        <end position="208"/>
    </location>
</feature>
<feature type="region of interest" description="Disordered" evidence="1">
    <location>
        <begin position="638"/>
        <end position="685"/>
    </location>
</feature>
<protein>
    <submittedName>
        <fullName evidence="2">Uncharacterized protein</fullName>
    </submittedName>
</protein>
<evidence type="ECO:0000313" key="2">
    <source>
        <dbReference type="EMBL" id="OEH76912.1"/>
    </source>
</evidence>
<dbReference type="Proteomes" id="UP000095192">
    <property type="component" value="Unassembled WGS sequence"/>
</dbReference>